<evidence type="ECO:0000313" key="3">
    <source>
        <dbReference type="Proteomes" id="UP000622166"/>
    </source>
</evidence>
<comment type="caution">
    <text evidence="2">The sequence shown here is derived from an EMBL/GenBank/DDBJ whole genome shotgun (WGS) entry which is preliminary data.</text>
</comment>
<name>A0A918US23_9ACTN</name>
<feature type="region of interest" description="Disordered" evidence="1">
    <location>
        <begin position="60"/>
        <end position="80"/>
    </location>
</feature>
<reference evidence="2" key="2">
    <citation type="submission" date="2020-09" db="EMBL/GenBank/DDBJ databases">
        <authorList>
            <person name="Sun Q."/>
            <person name="Ohkuma M."/>
        </authorList>
    </citation>
    <scope>NUCLEOTIDE SEQUENCE</scope>
    <source>
        <strain evidence="2">JCM 4815</strain>
    </source>
</reference>
<keyword evidence="3" id="KW-1185">Reference proteome</keyword>
<organism evidence="2 3">
    <name type="scientific">Streptomyces poonensis</name>
    <dbReference type="NCBI Taxonomy" id="68255"/>
    <lineage>
        <taxon>Bacteria</taxon>
        <taxon>Bacillati</taxon>
        <taxon>Actinomycetota</taxon>
        <taxon>Actinomycetes</taxon>
        <taxon>Kitasatosporales</taxon>
        <taxon>Streptomycetaceae</taxon>
        <taxon>Streptomyces</taxon>
    </lineage>
</organism>
<evidence type="ECO:0000256" key="1">
    <source>
        <dbReference type="SAM" id="MobiDB-lite"/>
    </source>
</evidence>
<accession>A0A918US23</accession>
<dbReference type="EMBL" id="BMVW01000014">
    <property type="protein sequence ID" value="GGZ30256.1"/>
    <property type="molecule type" value="Genomic_DNA"/>
</dbReference>
<feature type="region of interest" description="Disordered" evidence="1">
    <location>
        <begin position="1"/>
        <end position="22"/>
    </location>
</feature>
<sequence>MGEEAVGDGGEGGPGPGVFHGDRFVAQVPAGHHEGAGQLAGREVVQAGGGQDQAEVRRTRVNAGREGAPVARCQQHRTRR</sequence>
<gene>
    <name evidence="2" type="ORF">GCM10010365_58460</name>
</gene>
<protein>
    <submittedName>
        <fullName evidence="2">Uncharacterized protein</fullName>
    </submittedName>
</protein>
<evidence type="ECO:0000313" key="2">
    <source>
        <dbReference type="EMBL" id="GGZ30256.1"/>
    </source>
</evidence>
<reference evidence="2" key="1">
    <citation type="journal article" date="2014" name="Int. J. Syst. Evol. Microbiol.">
        <title>Complete genome sequence of Corynebacterium casei LMG S-19264T (=DSM 44701T), isolated from a smear-ripened cheese.</title>
        <authorList>
            <consortium name="US DOE Joint Genome Institute (JGI-PGF)"/>
            <person name="Walter F."/>
            <person name="Albersmeier A."/>
            <person name="Kalinowski J."/>
            <person name="Ruckert C."/>
        </authorList>
    </citation>
    <scope>NUCLEOTIDE SEQUENCE</scope>
    <source>
        <strain evidence="2">JCM 4815</strain>
    </source>
</reference>
<dbReference type="Proteomes" id="UP000622166">
    <property type="component" value="Unassembled WGS sequence"/>
</dbReference>
<feature type="compositionally biased region" description="Gly residues" evidence="1">
    <location>
        <begin position="7"/>
        <end position="18"/>
    </location>
</feature>
<proteinExistence type="predicted"/>
<dbReference type="AlphaFoldDB" id="A0A918US23"/>